<protein>
    <recommendedName>
        <fullName evidence="3">Flagellar FliJ protein</fullName>
    </recommendedName>
</protein>
<organism evidence="1 2">
    <name type="scientific">Egibacter rhizosphaerae</name>
    <dbReference type="NCBI Taxonomy" id="1670831"/>
    <lineage>
        <taxon>Bacteria</taxon>
        <taxon>Bacillati</taxon>
        <taxon>Actinomycetota</taxon>
        <taxon>Nitriliruptoria</taxon>
        <taxon>Egibacterales</taxon>
        <taxon>Egibacteraceae</taxon>
        <taxon>Egibacter</taxon>
    </lineage>
</organism>
<name>A0A411YIY5_9ACTN</name>
<proteinExistence type="predicted"/>
<dbReference type="RefSeq" id="WP_131156231.1">
    <property type="nucleotide sequence ID" value="NZ_CP036402.1"/>
</dbReference>
<accession>A0A411YIY5</accession>
<dbReference type="EMBL" id="CP036402">
    <property type="protein sequence ID" value="QBI21238.1"/>
    <property type="molecule type" value="Genomic_DNA"/>
</dbReference>
<dbReference type="KEGG" id="erz:ER308_17785"/>
<evidence type="ECO:0000313" key="1">
    <source>
        <dbReference type="EMBL" id="QBI21238.1"/>
    </source>
</evidence>
<gene>
    <name evidence="1" type="ORF">ER308_17785</name>
</gene>
<dbReference type="AlphaFoldDB" id="A0A411YIY5"/>
<sequence>MSRLRTVERVRALLERRALARLVQEQSEVERQAEARRRAEAIYRDRPLPPPELTADRLRALQLQGLGAHELVRDALASEELAEQRRIEVARAWSYASTAHKSVERAAERKEEEAAQEAARAAARALDELALARRVRDEQEGRR</sequence>
<evidence type="ECO:0008006" key="3">
    <source>
        <dbReference type="Google" id="ProtNLM"/>
    </source>
</evidence>
<evidence type="ECO:0000313" key="2">
    <source>
        <dbReference type="Proteomes" id="UP000291469"/>
    </source>
</evidence>
<dbReference type="Proteomes" id="UP000291469">
    <property type="component" value="Chromosome"/>
</dbReference>
<keyword evidence="2" id="KW-1185">Reference proteome</keyword>
<reference evidence="1 2" key="1">
    <citation type="submission" date="2019-01" db="EMBL/GenBank/DDBJ databases">
        <title>Egibacter rhizosphaerae EGI 80759T.</title>
        <authorList>
            <person name="Chen D.-D."/>
            <person name="Tian Y."/>
            <person name="Jiao J.-Y."/>
            <person name="Zhang X.-T."/>
            <person name="Zhang Y.-G."/>
            <person name="Zhang Y."/>
            <person name="Xiao M."/>
            <person name="Shu W.-S."/>
            <person name="Li W.-J."/>
        </authorList>
    </citation>
    <scope>NUCLEOTIDE SEQUENCE [LARGE SCALE GENOMIC DNA]</scope>
    <source>
        <strain evidence="1 2">EGI 80759</strain>
    </source>
</reference>